<feature type="region of interest" description="Disordered" evidence="1">
    <location>
        <begin position="1"/>
        <end position="21"/>
    </location>
</feature>
<dbReference type="EMBL" id="BGZK01002579">
    <property type="protein sequence ID" value="GBP95051.1"/>
    <property type="molecule type" value="Genomic_DNA"/>
</dbReference>
<organism evidence="2 3">
    <name type="scientific">Eumeta variegata</name>
    <name type="common">Bagworm moth</name>
    <name type="synonym">Eumeta japonica</name>
    <dbReference type="NCBI Taxonomy" id="151549"/>
    <lineage>
        <taxon>Eukaryota</taxon>
        <taxon>Metazoa</taxon>
        <taxon>Ecdysozoa</taxon>
        <taxon>Arthropoda</taxon>
        <taxon>Hexapoda</taxon>
        <taxon>Insecta</taxon>
        <taxon>Pterygota</taxon>
        <taxon>Neoptera</taxon>
        <taxon>Endopterygota</taxon>
        <taxon>Lepidoptera</taxon>
        <taxon>Glossata</taxon>
        <taxon>Ditrysia</taxon>
        <taxon>Tineoidea</taxon>
        <taxon>Psychidae</taxon>
        <taxon>Oiketicinae</taxon>
        <taxon>Eumeta</taxon>
    </lineage>
</organism>
<accession>A0A4C2A274</accession>
<evidence type="ECO:0000256" key="1">
    <source>
        <dbReference type="SAM" id="MobiDB-lite"/>
    </source>
</evidence>
<proteinExistence type="predicted"/>
<keyword evidence="3" id="KW-1185">Reference proteome</keyword>
<feature type="region of interest" description="Disordered" evidence="1">
    <location>
        <begin position="50"/>
        <end position="87"/>
    </location>
</feature>
<feature type="compositionally biased region" description="Polar residues" evidence="1">
    <location>
        <begin position="63"/>
        <end position="74"/>
    </location>
</feature>
<dbReference type="AlphaFoldDB" id="A0A4C2A274"/>
<evidence type="ECO:0000313" key="2">
    <source>
        <dbReference type="EMBL" id="GBP95051.1"/>
    </source>
</evidence>
<evidence type="ECO:0000313" key="3">
    <source>
        <dbReference type="Proteomes" id="UP000299102"/>
    </source>
</evidence>
<name>A0A4C2A274_EUMVA</name>
<sequence>MLVNKTIYSEKPNGSSRSCLHGTRTKRERIINPVDGIAPLHENYPEFMPAEAAAGPGDAPGQFSRSADNNSAFGTRTHVLRSPSRHY</sequence>
<comment type="caution">
    <text evidence="2">The sequence shown here is derived from an EMBL/GenBank/DDBJ whole genome shotgun (WGS) entry which is preliminary data.</text>
</comment>
<gene>
    <name evidence="2" type="ORF">EVAR_71364_1</name>
</gene>
<dbReference type="Proteomes" id="UP000299102">
    <property type="component" value="Unassembled WGS sequence"/>
</dbReference>
<reference evidence="2 3" key="1">
    <citation type="journal article" date="2019" name="Commun. Biol.">
        <title>The bagworm genome reveals a unique fibroin gene that provides high tensile strength.</title>
        <authorList>
            <person name="Kono N."/>
            <person name="Nakamura H."/>
            <person name="Ohtoshi R."/>
            <person name="Tomita M."/>
            <person name="Numata K."/>
            <person name="Arakawa K."/>
        </authorList>
    </citation>
    <scope>NUCLEOTIDE SEQUENCE [LARGE SCALE GENOMIC DNA]</scope>
</reference>
<feature type="compositionally biased region" description="Low complexity" evidence="1">
    <location>
        <begin position="50"/>
        <end position="61"/>
    </location>
</feature>
<protein>
    <submittedName>
        <fullName evidence="2">Uncharacterized protein</fullName>
    </submittedName>
</protein>